<accession>A0A3E2MY75</accession>
<dbReference type="InterPro" id="IPR048054">
    <property type="entry name" value="PecA_C"/>
</dbReference>
<dbReference type="InterPro" id="IPR048996">
    <property type="entry name" value="PGRS_rpt"/>
</dbReference>
<dbReference type="AlphaFoldDB" id="A0A3E2MY75"/>
<dbReference type="Gene3D" id="2.40.70.10">
    <property type="entry name" value="Acid Proteases"/>
    <property type="match status" value="1"/>
</dbReference>
<dbReference type="Gene3D" id="1.10.287.850">
    <property type="entry name" value="HP0062-like domain"/>
    <property type="match status" value="1"/>
</dbReference>
<dbReference type="InterPro" id="IPR038332">
    <property type="entry name" value="PPE_sf"/>
</dbReference>
<feature type="domain" description="PE" evidence="1">
    <location>
        <begin position="2"/>
        <end position="46"/>
    </location>
</feature>
<gene>
    <name evidence="3" type="ORF">DAVIS_02016</name>
</gene>
<feature type="domain" description="PE cleavage protein A C-terminal" evidence="2">
    <location>
        <begin position="228"/>
        <end position="510"/>
    </location>
</feature>
<sequence length="592" mass="58200">MAIAALFGGFGREYQAVCGQWAEFEQRFARALGAGAGAYAEAEAAAVGYVRDYQAISAQVDAAPLQAVEQDLLGVINAPTRALLGRPLIGNGTNGTAADPNGGAGGLLIGDGGTGYSQTTAGVAGGAGGAAGLIGNGGDGGAGGAGANGGAGGRGGWLIGDGGHGGQAGAAASGPATVGGPGGRAVLIGNGGDGGAGGTNAAGGAGGLGGWLFGQNGAAGVGSPVNVTVPLDVAEGYGLTSPNVNVSVNGGPSVPVLVDTGSRGLVIPFWAVGFQNLGWPTGIGIASYASGLDFVTIRFNTTVDFGNGAVSAPTPVEVAVLPFPTTLNSLLIIALSPVLQPVFGVGMFGLAHGTLGVGPNAGGPGISSPTTALPGQLDEGVLVNAPQGELQFGPNSLPSGISVPGAPITPLLVQVNGVPLQPITAVIDSGGVDGTIPSSVLGTGQVSGTVPAGTTISVYTSDGSTLLYSYTTTATNGPTVTSGTSMNTGYLPFGQQAIYISNSPSGVGTTIFHNWHAGCRAPTRFPLMSTGRTVAIVSCACPTRSDHRRRRCAALAIGSVRTLCIFQRTMNYQELRLISPNRVLATFHRVMK</sequence>
<dbReference type="Proteomes" id="UP000257451">
    <property type="component" value="Unassembled WGS sequence"/>
</dbReference>
<organism evidence="3 4">
    <name type="scientific">Mycobacterium marinum</name>
    <dbReference type="NCBI Taxonomy" id="1781"/>
    <lineage>
        <taxon>Bacteria</taxon>
        <taxon>Bacillati</taxon>
        <taxon>Actinomycetota</taxon>
        <taxon>Actinomycetes</taxon>
        <taxon>Mycobacteriales</taxon>
        <taxon>Mycobacteriaceae</taxon>
        <taxon>Mycobacterium</taxon>
        <taxon>Mycobacterium ulcerans group</taxon>
    </lineage>
</organism>
<dbReference type="NCBIfam" id="NF038019">
    <property type="entry name" value="PE_process_PecA"/>
    <property type="match status" value="1"/>
</dbReference>
<dbReference type="InterPro" id="IPR021109">
    <property type="entry name" value="Peptidase_aspartic_dom_sf"/>
</dbReference>
<dbReference type="Pfam" id="PF00934">
    <property type="entry name" value="PE"/>
    <property type="match status" value="1"/>
</dbReference>
<reference evidence="3 4" key="1">
    <citation type="journal article" date="2018" name="Sci. Rep.">
        <title>Extensive genomic diversity among Mycobacterium marinum strains revealed by whole genome sequencing.</title>
        <authorList>
            <person name="Das S."/>
            <person name="Pettersson B.M."/>
            <person name="Behra P.R."/>
            <person name="Mallick A."/>
            <person name="Cheramie M."/>
            <person name="Ramesh M."/>
            <person name="Shirreff L."/>
            <person name="DuCote T."/>
            <person name="Dasgupta S."/>
            <person name="Ennis D.G."/>
            <person name="Kirsebom L.A."/>
        </authorList>
    </citation>
    <scope>NUCLEOTIDE SEQUENCE [LARGE SCALE GENOMIC DNA]</scope>
    <source>
        <strain evidence="3 4">Davis1</strain>
    </source>
</reference>
<dbReference type="EMBL" id="PEDF01000052">
    <property type="protein sequence ID" value="RFZ43269.1"/>
    <property type="molecule type" value="Genomic_DNA"/>
</dbReference>
<name>A0A3E2MY75_MYCMR</name>
<proteinExistence type="predicted"/>
<evidence type="ECO:0000313" key="3">
    <source>
        <dbReference type="EMBL" id="RFZ43269.1"/>
    </source>
</evidence>
<evidence type="ECO:0000259" key="1">
    <source>
        <dbReference type="Pfam" id="PF00934"/>
    </source>
</evidence>
<dbReference type="Pfam" id="PF20729">
    <property type="entry name" value="PE-PGRS_C"/>
    <property type="match status" value="1"/>
</dbReference>
<protein>
    <submittedName>
        <fullName evidence="3">PE family protein</fullName>
    </submittedName>
</protein>
<evidence type="ECO:0000259" key="2">
    <source>
        <dbReference type="Pfam" id="PF20729"/>
    </source>
</evidence>
<dbReference type="Pfam" id="PF21526">
    <property type="entry name" value="PGRS"/>
    <property type="match status" value="1"/>
</dbReference>
<dbReference type="SUPFAM" id="SSF140459">
    <property type="entry name" value="PE/PPE dimer-like"/>
    <property type="match status" value="1"/>
</dbReference>
<dbReference type="GO" id="GO:0004190">
    <property type="term" value="F:aspartic-type endopeptidase activity"/>
    <property type="evidence" value="ECO:0007669"/>
    <property type="project" value="InterPro"/>
</dbReference>
<evidence type="ECO:0000313" key="4">
    <source>
        <dbReference type="Proteomes" id="UP000257451"/>
    </source>
</evidence>
<comment type="caution">
    <text evidence="3">The sequence shown here is derived from an EMBL/GenBank/DDBJ whole genome shotgun (WGS) entry which is preliminary data.</text>
</comment>
<dbReference type="InterPro" id="IPR000084">
    <property type="entry name" value="PE-PGRS_N"/>
</dbReference>